<dbReference type="Proteomes" id="UP000664534">
    <property type="component" value="Unassembled WGS sequence"/>
</dbReference>
<keyword evidence="3" id="KW-1185">Reference proteome</keyword>
<dbReference type="OrthoDB" id="10418754at2759"/>
<accession>A0A8H3F1T0</accession>
<gene>
    <name evidence="2" type="ORF">IMSHALPRED_003249</name>
</gene>
<feature type="signal peptide" evidence="1">
    <location>
        <begin position="1"/>
        <end position="23"/>
    </location>
</feature>
<dbReference type="EMBL" id="CAJPDT010000017">
    <property type="protein sequence ID" value="CAF9916621.1"/>
    <property type="molecule type" value="Genomic_DNA"/>
</dbReference>
<organism evidence="2 3">
    <name type="scientific">Imshaugia aleurites</name>
    <dbReference type="NCBI Taxonomy" id="172621"/>
    <lineage>
        <taxon>Eukaryota</taxon>
        <taxon>Fungi</taxon>
        <taxon>Dikarya</taxon>
        <taxon>Ascomycota</taxon>
        <taxon>Pezizomycotina</taxon>
        <taxon>Lecanoromycetes</taxon>
        <taxon>OSLEUM clade</taxon>
        <taxon>Lecanoromycetidae</taxon>
        <taxon>Lecanorales</taxon>
        <taxon>Lecanorineae</taxon>
        <taxon>Parmeliaceae</taxon>
        <taxon>Imshaugia</taxon>
    </lineage>
</organism>
<evidence type="ECO:0000256" key="1">
    <source>
        <dbReference type="SAM" id="SignalP"/>
    </source>
</evidence>
<dbReference type="AlphaFoldDB" id="A0A8H3F1T0"/>
<sequence>MSILPNMQYILGFIISFLQLHTAFPLPTTLLTNPSASLTQNTAASNLSKPTSDTFPIPDTDLVLHFDVFGPLLNIADVNELLTLAEADIQAQINRHGADALISYEGYGPWRTADIALDVYESVIEADLTLGEFHSLIGGLGLYMVRGRRSREAKFRMTRVREASYPDLAGGDLWLIRLS</sequence>
<reference evidence="2" key="1">
    <citation type="submission" date="2021-03" db="EMBL/GenBank/DDBJ databases">
        <authorList>
            <person name="Tagirdzhanova G."/>
        </authorList>
    </citation>
    <scope>NUCLEOTIDE SEQUENCE</scope>
</reference>
<evidence type="ECO:0000313" key="2">
    <source>
        <dbReference type="EMBL" id="CAF9916621.1"/>
    </source>
</evidence>
<comment type="caution">
    <text evidence="2">The sequence shown here is derived from an EMBL/GenBank/DDBJ whole genome shotgun (WGS) entry which is preliminary data.</text>
</comment>
<feature type="chain" id="PRO_5034905642" evidence="1">
    <location>
        <begin position="24"/>
        <end position="179"/>
    </location>
</feature>
<protein>
    <submittedName>
        <fullName evidence="2">Uncharacterized protein</fullName>
    </submittedName>
</protein>
<proteinExistence type="predicted"/>
<keyword evidence="1" id="KW-0732">Signal</keyword>
<name>A0A8H3F1T0_9LECA</name>
<evidence type="ECO:0000313" key="3">
    <source>
        <dbReference type="Proteomes" id="UP000664534"/>
    </source>
</evidence>